<evidence type="ECO:0000313" key="10">
    <source>
        <dbReference type="Proteomes" id="UP000008130"/>
    </source>
</evidence>
<dbReference type="PANTHER" id="PTHR30353:SF15">
    <property type="entry name" value="INNER MEMBRANE PROTEIN YABI"/>
    <property type="match status" value="1"/>
</dbReference>
<evidence type="ECO:0000256" key="2">
    <source>
        <dbReference type="ARBA" id="ARBA00010792"/>
    </source>
</evidence>
<feature type="transmembrane region" description="Helical" evidence="7">
    <location>
        <begin position="367"/>
        <end position="384"/>
    </location>
</feature>
<feature type="transmembrane region" description="Helical" evidence="7">
    <location>
        <begin position="179"/>
        <end position="196"/>
    </location>
</feature>
<feature type="transmembrane region" description="Helical" evidence="7">
    <location>
        <begin position="293"/>
        <end position="319"/>
    </location>
</feature>
<dbReference type="GO" id="GO:0005886">
    <property type="term" value="C:plasma membrane"/>
    <property type="evidence" value="ECO:0007669"/>
    <property type="project" value="UniProtKB-SubCell"/>
</dbReference>
<keyword evidence="4 7" id="KW-0812">Transmembrane</keyword>
<evidence type="ECO:0000259" key="8">
    <source>
        <dbReference type="SMART" id="SM00014"/>
    </source>
</evidence>
<name>F2IVG3_POLGS</name>
<reference evidence="9 10" key="1">
    <citation type="journal article" date="2011" name="J. Bacteriol.">
        <title>Complete genome sequence of Polymorphum gilvum SL003B-26A1T, a crude oil-degrading bacterium from oil-polluted saline soil.</title>
        <authorList>
            <person name="Li S.G."/>
            <person name="Tang Y.Q."/>
            <person name="Nie Y."/>
            <person name="Cai M."/>
            <person name="Wu X.L."/>
        </authorList>
    </citation>
    <scope>NUCLEOTIDE SEQUENCE [LARGE SCALE GENOMIC DNA]</scope>
    <source>
        <strain evidence="10">LMG 25793 / CGMCC 1.9160 / SL003B-26A1</strain>
    </source>
</reference>
<feature type="transmembrane region" description="Helical" evidence="7">
    <location>
        <begin position="421"/>
        <end position="439"/>
    </location>
</feature>
<dbReference type="KEGG" id="pgv:SL003B_4264"/>
<evidence type="ECO:0000256" key="4">
    <source>
        <dbReference type="ARBA" id="ARBA00022692"/>
    </source>
</evidence>
<evidence type="ECO:0000256" key="7">
    <source>
        <dbReference type="SAM" id="Phobius"/>
    </source>
</evidence>
<dbReference type="InterPro" id="IPR025902">
    <property type="entry name" value="LssY-like-C_dom"/>
</dbReference>
<feature type="domain" description="Phosphatidic acid phosphatase type 2/haloperoxidase" evidence="8">
    <location>
        <begin position="326"/>
        <end position="436"/>
    </location>
</feature>
<evidence type="ECO:0000256" key="6">
    <source>
        <dbReference type="ARBA" id="ARBA00023136"/>
    </source>
</evidence>
<dbReference type="HOGENOM" id="CLU_025730_2_0_5"/>
<dbReference type="PATRIC" id="fig|991905.3.peg.4397"/>
<proteinExistence type="inferred from homology"/>
<comment type="similarity">
    <text evidence="2">Belongs to the DedA family.</text>
</comment>
<evidence type="ECO:0000256" key="1">
    <source>
        <dbReference type="ARBA" id="ARBA00004651"/>
    </source>
</evidence>
<organism evidence="9 10">
    <name type="scientific">Polymorphum gilvum (strain LMG 25793 / CGMCC 1.9160 / SL003B-26A1)</name>
    <dbReference type="NCBI Taxonomy" id="991905"/>
    <lineage>
        <taxon>Bacteria</taxon>
        <taxon>Pseudomonadati</taxon>
        <taxon>Pseudomonadota</taxon>
        <taxon>Alphaproteobacteria</taxon>
        <taxon>Rhodobacterales</taxon>
        <taxon>Paracoccaceae</taxon>
        <taxon>Polymorphum</taxon>
    </lineage>
</organism>
<evidence type="ECO:0000256" key="5">
    <source>
        <dbReference type="ARBA" id="ARBA00022989"/>
    </source>
</evidence>
<keyword evidence="3" id="KW-1003">Cell membrane</keyword>
<sequence>MTDLLNQLVSFIGDNPGFAGAIVFLIAMGEALFIVGLFVPSTVVLVGAGTLVGLGKLEAWPIFLWTTLGAIAGDAVSYWIGHVYKDRLKSVWPLSRYRSLVERGEAFFLRHGGKSVFIGRFVPGVKAVVPGIAGMVGMNATRFTIINVVSAVAWAIAHLGPGFLAGTAFSALGEVSGRLALVLGVLCVIVFVAVMLGRWLILIVLPLFPGTHVALVAWCARRPDRLSRWVARTFDPEHPRSAGMLVSALLLLVTMPAFFWVVAEIAPGEAMLQADVAIRNLFQSLRTPLGDHIMVFITMLGDGVVVTVVTLAAAGYLFLRRAWRRALGFLVAMTGAALFVPLLKLTVLRLRPLELYDGAHAYSFPSGHATLNAVLYGILTVLVAHDRSPWTKAALFTVTAAYVLALGFSRVYLGAHWASDVVAGLLFGVAMVSAFGFVFGSIHNEKVGRTVLAVLVAAVLAAAGGWHVHRAFDAAVASYEPVLVDEVLAADAWLAGRWAELPARRIGLSGEDREPLVIQHAGLPARFAEVLAEHGWRRPPRWSIASAAGFVAGRTAAEDLPVLPRTQNGRRPALILIRDDPPDAPDAGRWILRLWPAGVALDAGGRRIPLYVGGVLHEKILHPMGEFSGPATDREAPAPDDNPALLMPGAIERLRPDGGPVVLVPPPA</sequence>
<dbReference type="STRING" id="991905.SL003B_4264"/>
<evidence type="ECO:0000313" key="9">
    <source>
        <dbReference type="EMBL" id="ADZ72681.1"/>
    </source>
</evidence>
<dbReference type="SUPFAM" id="SSF48317">
    <property type="entry name" value="Acid phosphatase/Vanadium-dependent haloperoxidase"/>
    <property type="match status" value="1"/>
</dbReference>
<dbReference type="RefSeq" id="WP_013654979.1">
    <property type="nucleotide sequence ID" value="NC_015259.1"/>
</dbReference>
<dbReference type="EMBL" id="CP002568">
    <property type="protein sequence ID" value="ADZ72681.1"/>
    <property type="molecule type" value="Genomic_DNA"/>
</dbReference>
<dbReference type="Pfam" id="PF09335">
    <property type="entry name" value="VTT_dom"/>
    <property type="match status" value="1"/>
</dbReference>
<feature type="transmembrane region" description="Helical" evidence="7">
    <location>
        <begin position="326"/>
        <end position="347"/>
    </location>
</feature>
<dbReference type="eggNOG" id="COG0586">
    <property type="taxonomic scope" value="Bacteria"/>
</dbReference>
<dbReference type="AlphaFoldDB" id="F2IVG3"/>
<dbReference type="Pfam" id="PF14067">
    <property type="entry name" value="LssY_C"/>
    <property type="match status" value="1"/>
</dbReference>
<comment type="subcellular location">
    <subcellularLocation>
        <location evidence="1">Cell membrane</location>
        <topology evidence="1">Multi-pass membrane protein</topology>
    </subcellularLocation>
</comment>
<keyword evidence="5 7" id="KW-1133">Transmembrane helix</keyword>
<dbReference type="Pfam" id="PF01569">
    <property type="entry name" value="PAP2"/>
    <property type="match status" value="1"/>
</dbReference>
<evidence type="ECO:0000256" key="3">
    <source>
        <dbReference type="ARBA" id="ARBA00022475"/>
    </source>
</evidence>
<feature type="transmembrane region" description="Helical" evidence="7">
    <location>
        <begin position="393"/>
        <end position="415"/>
    </location>
</feature>
<dbReference type="Gene3D" id="1.20.144.10">
    <property type="entry name" value="Phosphatidic acid phosphatase type 2/haloperoxidase"/>
    <property type="match status" value="1"/>
</dbReference>
<feature type="transmembrane region" description="Helical" evidence="7">
    <location>
        <begin position="241"/>
        <end position="263"/>
    </location>
</feature>
<feature type="transmembrane region" description="Helical" evidence="7">
    <location>
        <begin position="59"/>
        <end position="80"/>
    </location>
</feature>
<feature type="transmembrane region" description="Helical" evidence="7">
    <location>
        <begin position="451"/>
        <end position="468"/>
    </location>
</feature>
<dbReference type="Proteomes" id="UP000008130">
    <property type="component" value="Chromosome"/>
</dbReference>
<accession>F2IVG3</accession>
<feature type="transmembrane region" description="Helical" evidence="7">
    <location>
        <begin position="20"/>
        <end position="47"/>
    </location>
</feature>
<dbReference type="CDD" id="cd03392">
    <property type="entry name" value="PAP2_like_2"/>
    <property type="match status" value="1"/>
</dbReference>
<dbReference type="InterPro" id="IPR036938">
    <property type="entry name" value="PAP2/HPO_sf"/>
</dbReference>
<feature type="transmembrane region" description="Helical" evidence="7">
    <location>
        <begin position="202"/>
        <end position="220"/>
    </location>
</feature>
<feature type="transmembrane region" description="Helical" evidence="7">
    <location>
        <begin position="145"/>
        <end position="172"/>
    </location>
</feature>
<dbReference type="PANTHER" id="PTHR30353">
    <property type="entry name" value="INNER MEMBRANE PROTEIN DEDA-RELATED"/>
    <property type="match status" value="1"/>
</dbReference>
<gene>
    <name evidence="9" type="ordered locus">SL003B_4264</name>
</gene>
<dbReference type="InterPro" id="IPR032816">
    <property type="entry name" value="VTT_dom"/>
</dbReference>
<protein>
    <submittedName>
        <fullName evidence="9">Phosphoesterase, PA-phosphatase related protein</fullName>
    </submittedName>
</protein>
<keyword evidence="6 7" id="KW-0472">Membrane</keyword>
<dbReference type="eggNOG" id="COG0671">
    <property type="taxonomic scope" value="Bacteria"/>
</dbReference>
<dbReference type="SMART" id="SM00014">
    <property type="entry name" value="acidPPc"/>
    <property type="match status" value="1"/>
</dbReference>
<dbReference type="InterPro" id="IPR000326">
    <property type="entry name" value="PAP2/HPO"/>
</dbReference>
<keyword evidence="10" id="KW-1185">Reference proteome</keyword>
<dbReference type="InterPro" id="IPR032818">
    <property type="entry name" value="DedA-like"/>
</dbReference>